<organism evidence="1">
    <name type="scientific">Podoviridae sp. cttxo15</name>
    <dbReference type="NCBI Taxonomy" id="2826584"/>
    <lineage>
        <taxon>Viruses</taxon>
        <taxon>Duplodnaviria</taxon>
        <taxon>Heunggongvirae</taxon>
        <taxon>Uroviricota</taxon>
        <taxon>Caudoviricetes</taxon>
    </lineage>
</organism>
<reference evidence="1" key="1">
    <citation type="journal article" date="2021" name="Proc. Natl. Acad. Sci. U.S.A.">
        <title>A Catalog of Tens of Thousands of Viruses from Human Metagenomes Reveals Hidden Associations with Chronic Diseases.</title>
        <authorList>
            <person name="Tisza M.J."/>
            <person name="Buck C.B."/>
        </authorList>
    </citation>
    <scope>NUCLEOTIDE SEQUENCE</scope>
    <source>
        <strain evidence="1">Cttxo15</strain>
    </source>
</reference>
<sequence>MEGENTGKKVNFKNINQFSVYLETKDGMQYQALETEQTPSDFLPAGF</sequence>
<evidence type="ECO:0000313" key="1">
    <source>
        <dbReference type="EMBL" id="DAD88509.1"/>
    </source>
</evidence>
<dbReference type="EMBL" id="BK015041">
    <property type="protein sequence ID" value="DAD88509.1"/>
    <property type="molecule type" value="Genomic_DNA"/>
</dbReference>
<protein>
    <submittedName>
        <fullName evidence="1">Uncharacterized protein</fullName>
    </submittedName>
</protein>
<accession>A0A8S5N1H5</accession>
<name>A0A8S5N1H5_9CAUD</name>
<proteinExistence type="predicted"/>